<dbReference type="RefSeq" id="WP_316016974.1">
    <property type="nucleotide sequence ID" value="NZ_JAWDID010000004.1"/>
</dbReference>
<organism evidence="2 3">
    <name type="scientific">Bosea rubneri</name>
    <dbReference type="NCBI Taxonomy" id="3075434"/>
    <lineage>
        <taxon>Bacteria</taxon>
        <taxon>Pseudomonadati</taxon>
        <taxon>Pseudomonadota</taxon>
        <taxon>Alphaproteobacteria</taxon>
        <taxon>Hyphomicrobiales</taxon>
        <taxon>Boseaceae</taxon>
        <taxon>Bosea</taxon>
    </lineage>
</organism>
<keyword evidence="3" id="KW-1185">Reference proteome</keyword>
<keyword evidence="1" id="KW-0812">Transmembrane</keyword>
<keyword evidence="1" id="KW-1133">Transmembrane helix</keyword>
<evidence type="ECO:0000313" key="3">
    <source>
        <dbReference type="Proteomes" id="UP001254257"/>
    </source>
</evidence>
<evidence type="ECO:0000256" key="1">
    <source>
        <dbReference type="SAM" id="Phobius"/>
    </source>
</evidence>
<feature type="transmembrane region" description="Helical" evidence="1">
    <location>
        <begin position="20"/>
        <end position="37"/>
    </location>
</feature>
<feature type="transmembrane region" description="Helical" evidence="1">
    <location>
        <begin position="43"/>
        <end position="60"/>
    </location>
</feature>
<proteinExistence type="predicted"/>
<protein>
    <submittedName>
        <fullName evidence="2">Uncharacterized protein</fullName>
    </submittedName>
</protein>
<name>A0ABU3S2P8_9HYPH</name>
<accession>A0ABU3S2P8</accession>
<dbReference type="EMBL" id="JAWDID010000004">
    <property type="protein sequence ID" value="MDU0339050.1"/>
    <property type="molecule type" value="Genomic_DNA"/>
</dbReference>
<dbReference type="Proteomes" id="UP001254257">
    <property type="component" value="Unassembled WGS sequence"/>
</dbReference>
<reference evidence="2 3" key="1">
    <citation type="submission" date="2023-09" db="EMBL/GenBank/DDBJ databases">
        <title>Whole genome shotgun sequencing (WGS) of Bosea sp. ZW T0_25, isolated from stored onions (Allium cepa).</title>
        <authorList>
            <person name="Stoll D.A."/>
            <person name="Huch M."/>
        </authorList>
    </citation>
    <scope>NUCLEOTIDE SEQUENCE [LARGE SCALE GENOMIC DNA]</scope>
    <source>
        <strain evidence="2 3">ZW T0_25</strain>
    </source>
</reference>
<evidence type="ECO:0000313" key="2">
    <source>
        <dbReference type="EMBL" id="MDU0339050.1"/>
    </source>
</evidence>
<comment type="caution">
    <text evidence="2">The sequence shown here is derived from an EMBL/GenBank/DDBJ whole genome shotgun (WGS) entry which is preliminary data.</text>
</comment>
<sequence length="103" mass="11302">MIRIDLNSRLNQSTGRLPRWASYLIMAGAFALGVLLFLVAASLALILIPVVLIGGAVAAWQMRRRMRAAGIDPQNPFGQPQQGAAQGEIVDAEYRVIETNERR</sequence>
<gene>
    <name evidence="2" type="ORF">RKE40_04125</name>
</gene>
<keyword evidence="1" id="KW-0472">Membrane</keyword>